<dbReference type="EMBL" id="LAZP02001657">
    <property type="protein sequence ID" value="PFH54924.1"/>
    <property type="molecule type" value="Genomic_DNA"/>
</dbReference>
<dbReference type="STRING" id="268505.A0A2A9NZ69"/>
<dbReference type="InterPro" id="IPR014810">
    <property type="entry name" value="Fcf2_C"/>
</dbReference>
<evidence type="ECO:0000256" key="2">
    <source>
        <dbReference type="ARBA" id="ARBA00023242"/>
    </source>
</evidence>
<evidence type="ECO:0000313" key="6">
    <source>
        <dbReference type="Proteomes" id="UP000037136"/>
    </source>
</evidence>
<protein>
    <recommendedName>
        <fullName evidence="4">Fcf2 pre-rRNA processing C-terminal domain-containing protein</fullName>
    </recommendedName>
</protein>
<accession>A0A2A9NZ69</accession>
<keyword evidence="6" id="KW-1185">Reference proteome</keyword>
<comment type="subcellular location">
    <subcellularLocation>
        <location evidence="1">Nucleus</location>
        <location evidence="1">Nucleolus</location>
    </subcellularLocation>
</comment>
<dbReference type="Pfam" id="PF08698">
    <property type="entry name" value="Fcf2"/>
    <property type="match status" value="1"/>
</dbReference>
<reference evidence="5 6" key="1">
    <citation type="journal article" date="2015" name="BMC Genomics">
        <title>Gene expression during zombie ant biting behavior reflects the complexity underlying fungal parasitic behavioral manipulation.</title>
        <authorList>
            <person name="de Bekker C."/>
            <person name="Ohm R.A."/>
            <person name="Loreto R.G."/>
            <person name="Sebastian A."/>
            <person name="Albert I."/>
            <person name="Merrow M."/>
            <person name="Brachmann A."/>
            <person name="Hughes D.P."/>
        </authorList>
    </citation>
    <scope>NUCLEOTIDE SEQUENCE [LARGE SCALE GENOMIC DNA]</scope>
    <source>
        <strain evidence="5 6">SC16a</strain>
    </source>
</reference>
<dbReference type="AlphaFoldDB" id="A0A2A9NZ69"/>
<dbReference type="GO" id="GO:0003723">
    <property type="term" value="F:RNA binding"/>
    <property type="evidence" value="ECO:0007669"/>
    <property type="project" value="TreeGrafter"/>
</dbReference>
<dbReference type="PANTHER" id="PTHR21686">
    <property type="entry name" value="DEOXYNUCLEOTIDYLTRANSFERASE TERMINAL-INTERACTING PROTEIN 2"/>
    <property type="match status" value="1"/>
</dbReference>
<evidence type="ECO:0000256" key="3">
    <source>
        <dbReference type="SAM" id="MobiDB-lite"/>
    </source>
</evidence>
<comment type="caution">
    <text evidence="5">The sequence shown here is derived from an EMBL/GenBank/DDBJ whole genome shotgun (WGS) entry which is preliminary data.</text>
</comment>
<name>A0A2A9NZ69_OPHUN</name>
<keyword evidence="2" id="KW-0539">Nucleus</keyword>
<dbReference type="Proteomes" id="UP000037136">
    <property type="component" value="Unassembled WGS sequence"/>
</dbReference>
<dbReference type="GO" id="GO:0005730">
    <property type="term" value="C:nucleolus"/>
    <property type="evidence" value="ECO:0007669"/>
    <property type="project" value="UniProtKB-SubCell"/>
</dbReference>
<gene>
    <name evidence="5" type="ORF">XA68_11732</name>
</gene>
<evidence type="ECO:0000259" key="4">
    <source>
        <dbReference type="Pfam" id="PF08698"/>
    </source>
</evidence>
<sequence>MSQLLDCQVHELLVEAEQRLRRSDFELHSPESIATSKPPSTGETGRTEKALLKIRVPHAGQCPRDSVKDTAGLYWYNFSKENNSPQLKRDWQILSMRGLLDPKQHKKALRTSPPKYCRVGEITSALTPMSGARHSRKIRKQMIFDQIVNEQDSDKLNNNPLEEGYVTNN</sequence>
<dbReference type="PANTHER" id="PTHR21686:SF12">
    <property type="entry name" value="DEOXYNUCLEOTIDYLTRANSFERASE TERMINAL-INTERACTING PROTEIN 2"/>
    <property type="match status" value="1"/>
</dbReference>
<evidence type="ECO:0000256" key="1">
    <source>
        <dbReference type="ARBA" id="ARBA00004604"/>
    </source>
</evidence>
<organism evidence="5 6">
    <name type="scientific">Ophiocordyceps unilateralis</name>
    <name type="common">Zombie-ant fungus</name>
    <name type="synonym">Torrubia unilateralis</name>
    <dbReference type="NCBI Taxonomy" id="268505"/>
    <lineage>
        <taxon>Eukaryota</taxon>
        <taxon>Fungi</taxon>
        <taxon>Dikarya</taxon>
        <taxon>Ascomycota</taxon>
        <taxon>Pezizomycotina</taxon>
        <taxon>Sordariomycetes</taxon>
        <taxon>Hypocreomycetidae</taxon>
        <taxon>Hypocreales</taxon>
        <taxon>Ophiocordycipitaceae</taxon>
        <taxon>Ophiocordyceps</taxon>
    </lineage>
</organism>
<evidence type="ECO:0000313" key="5">
    <source>
        <dbReference type="EMBL" id="PFH54924.1"/>
    </source>
</evidence>
<proteinExistence type="predicted"/>
<dbReference type="InterPro" id="IPR039883">
    <property type="entry name" value="Fcf2/DNTTIP2"/>
</dbReference>
<feature type="domain" description="Fcf2 pre-rRNA processing C-terminal" evidence="4">
    <location>
        <begin position="68"/>
        <end position="157"/>
    </location>
</feature>
<feature type="compositionally biased region" description="Polar residues" evidence="3">
    <location>
        <begin position="32"/>
        <end position="44"/>
    </location>
</feature>
<reference evidence="5 6" key="2">
    <citation type="journal article" date="2017" name="Sci. Rep.">
        <title>Ant-infecting Ophiocordyceps genomes reveal a high diversity of potential behavioral manipulation genes and a possible major role for enterotoxins.</title>
        <authorList>
            <person name="de Bekker C."/>
            <person name="Ohm R.A."/>
            <person name="Evans H.C."/>
            <person name="Brachmann A."/>
            <person name="Hughes D.P."/>
        </authorList>
    </citation>
    <scope>NUCLEOTIDE SEQUENCE [LARGE SCALE GENOMIC DNA]</scope>
    <source>
        <strain evidence="5 6">SC16a</strain>
    </source>
</reference>
<feature type="region of interest" description="Disordered" evidence="3">
    <location>
        <begin position="25"/>
        <end position="46"/>
    </location>
</feature>
<dbReference type="GO" id="GO:0006396">
    <property type="term" value="P:RNA processing"/>
    <property type="evidence" value="ECO:0007669"/>
    <property type="project" value="TreeGrafter"/>
</dbReference>
<dbReference type="OrthoDB" id="427886at2759"/>